<evidence type="ECO:0000256" key="1">
    <source>
        <dbReference type="SAM" id="Phobius"/>
    </source>
</evidence>
<organism evidence="3 4">
    <name type="scientific">Ichthyobacterium seriolicida</name>
    <dbReference type="NCBI Taxonomy" id="242600"/>
    <lineage>
        <taxon>Bacteria</taxon>
        <taxon>Pseudomonadati</taxon>
        <taxon>Bacteroidota</taxon>
        <taxon>Flavobacteriia</taxon>
        <taxon>Flavobacteriales</taxon>
        <taxon>Ichthyobacteriaceae</taxon>
        <taxon>Ichthyobacterium</taxon>
    </lineage>
</organism>
<dbReference type="EMBL" id="AP014564">
    <property type="protein sequence ID" value="BAV94926.1"/>
    <property type="molecule type" value="Genomic_DNA"/>
</dbReference>
<keyword evidence="1" id="KW-0472">Membrane</keyword>
<keyword evidence="1" id="KW-1133">Transmembrane helix</keyword>
<evidence type="ECO:0000313" key="3">
    <source>
        <dbReference type="EMBL" id="BAV94926.1"/>
    </source>
</evidence>
<dbReference type="Pfam" id="PF13584">
    <property type="entry name" value="BatD"/>
    <property type="match status" value="2"/>
</dbReference>
<proteinExistence type="predicted"/>
<feature type="transmembrane region" description="Helical" evidence="1">
    <location>
        <begin position="454"/>
        <end position="472"/>
    </location>
</feature>
<name>A0A1J1E6H3_9FLAO</name>
<accession>A0A1J1E6H3</accession>
<dbReference type="PANTHER" id="PTHR40940:SF2">
    <property type="entry name" value="BATD"/>
    <property type="match status" value="1"/>
</dbReference>
<evidence type="ECO:0000256" key="2">
    <source>
        <dbReference type="SAM" id="SignalP"/>
    </source>
</evidence>
<sequence length="595" mass="67558">MLRSVLICICIFIVHITSAQVSFTAKSDRLKVGKNEKFKIDFILESTESVNPDIKFPNFDGFKVIAGPSTSTQNSYSYVNGKTESSFRKTMSFWLKAQKIGKHKIASAKFKIQGKDYSTDLIDIEVVEGVADSQDGRNPRDTQSKNIHFKVVLSKSNPYVNEEIIATYKLFFKVDIQSPRIEQLPKFDGFWTQNIDINKGGKYDINTEYLNGELYNYIVLKKVVLSPQRSGPLKISPMDIEVSTTVSSGDSYDIFGSIMRQQIQVPLSTKSKTINVRALPQKGKPIDFKGAVGDFSMDVNLKKSSLEENTSTGVVIKISGKGNFKLTPLPVLDIPNQIEKYDPKTSSQLTVGENGSSGSITSEILLIPRNKGVYKINPVVFSFFDPKKEKYITLKSKELKIDVVEGDHIADQNKNYDSTSIKEDVAYLNQEIRYIKQKAKFKKLQEDQFIGSPLYYLLLVFPFVAVFFVVLFTRSRRNRNLKEINNKRTINKAKKLLLDSKTMMSDENSSNFYITLERTISEYLLSKLDISRSDFNKKLLREVLEKKGIQTTTIDKVISILNSCEYARYTPSGIDTISDDYKKSQEIIVELEKKI</sequence>
<keyword evidence="2" id="KW-0732">Signal</keyword>
<dbReference type="PANTHER" id="PTHR40940">
    <property type="entry name" value="PROTEIN BATD-RELATED"/>
    <property type="match status" value="1"/>
</dbReference>
<protein>
    <submittedName>
        <fullName evidence="3">Aerotolerance-related protein BatD</fullName>
    </submittedName>
</protein>
<dbReference type="Proteomes" id="UP000243197">
    <property type="component" value="Chromosome"/>
</dbReference>
<dbReference type="InterPro" id="IPR025738">
    <property type="entry name" value="BatD"/>
</dbReference>
<dbReference type="OrthoDB" id="2079210at2"/>
<dbReference type="AlphaFoldDB" id="A0A1J1E6H3"/>
<feature type="chain" id="PRO_5012588402" evidence="2">
    <location>
        <begin position="20"/>
        <end position="595"/>
    </location>
</feature>
<reference evidence="3 4" key="1">
    <citation type="submission" date="2014-03" db="EMBL/GenBank/DDBJ databases">
        <title>complete genome sequence of Flavobacteriaceae bacterium JBKA-6.</title>
        <authorList>
            <person name="Takano T."/>
            <person name="Nakamura Y."/>
            <person name="Takuma S."/>
            <person name="Yasuike M."/>
            <person name="Matsuyama T."/>
            <person name="Sakai T."/>
            <person name="Fujiwara A."/>
            <person name="Kimoto K."/>
            <person name="Fukuda Y."/>
            <person name="Kondo H."/>
            <person name="Hirono I."/>
            <person name="Nakayasu C."/>
        </authorList>
    </citation>
    <scope>NUCLEOTIDE SEQUENCE [LARGE SCALE GENOMIC DNA]</scope>
    <source>
        <strain evidence="3 4">JBKA-6</strain>
    </source>
</reference>
<keyword evidence="4" id="KW-1185">Reference proteome</keyword>
<gene>
    <name evidence="3" type="ORF">JBKA6_0913</name>
</gene>
<keyword evidence="1" id="KW-0812">Transmembrane</keyword>
<dbReference type="RefSeq" id="WP_096686295.1">
    <property type="nucleotide sequence ID" value="NZ_AP014564.1"/>
</dbReference>
<feature type="signal peptide" evidence="2">
    <location>
        <begin position="1"/>
        <end position="19"/>
    </location>
</feature>
<dbReference type="KEGG" id="ise:JBKA6_0913"/>
<evidence type="ECO:0000313" key="4">
    <source>
        <dbReference type="Proteomes" id="UP000243197"/>
    </source>
</evidence>